<keyword evidence="12" id="KW-0106">Calcium</keyword>
<keyword evidence="15" id="KW-0862">Zinc</keyword>
<evidence type="ECO:0000256" key="11">
    <source>
        <dbReference type="ARBA" id="ARBA00022801"/>
    </source>
</evidence>
<dbReference type="Proteomes" id="UP000426246">
    <property type="component" value="Chromosome"/>
</dbReference>
<comment type="catalytic activity">
    <reaction evidence="1">
        <text>D-glucono-1,5-lactone + H2O = D-gluconate + H(+)</text>
        <dbReference type="Rhea" id="RHEA:10440"/>
        <dbReference type="ChEBI" id="CHEBI:15377"/>
        <dbReference type="ChEBI" id="CHEBI:15378"/>
        <dbReference type="ChEBI" id="CHEBI:16217"/>
        <dbReference type="ChEBI" id="CHEBI:18391"/>
        <dbReference type="EC" id="3.1.1.17"/>
    </reaction>
</comment>
<feature type="binding site" evidence="15">
    <location>
        <position position="148"/>
    </location>
    <ligand>
        <name>a divalent metal cation</name>
        <dbReference type="ChEBI" id="CHEBI:60240"/>
    </ligand>
</feature>
<organism evidence="17 18">
    <name type="scientific">Paenibacillus psychroresistens</name>
    <dbReference type="NCBI Taxonomy" id="1778678"/>
    <lineage>
        <taxon>Bacteria</taxon>
        <taxon>Bacillati</taxon>
        <taxon>Bacillota</taxon>
        <taxon>Bacilli</taxon>
        <taxon>Bacillales</taxon>
        <taxon>Paenibacillaceae</taxon>
        <taxon>Paenibacillus</taxon>
    </lineage>
</organism>
<keyword evidence="10 15" id="KW-0479">Metal-binding</keyword>
<feature type="binding site" evidence="15">
    <location>
        <position position="100"/>
    </location>
    <ligand>
        <name>substrate</name>
    </ligand>
</feature>
<keyword evidence="9" id="KW-0963">Cytoplasm</keyword>
<name>A0A6B8RPX4_9BACL</name>
<comment type="cofactor">
    <cofactor evidence="2">
        <name>Ca(2+)</name>
        <dbReference type="ChEBI" id="CHEBI:29108"/>
    </cofactor>
</comment>
<dbReference type="InterPro" id="IPR005511">
    <property type="entry name" value="SMP-30"/>
</dbReference>
<dbReference type="PRINTS" id="PR01790">
    <property type="entry name" value="SMP30FAMILY"/>
</dbReference>
<evidence type="ECO:0000256" key="14">
    <source>
        <dbReference type="PIRSR" id="PIRSR605511-1"/>
    </source>
</evidence>
<dbReference type="GO" id="GO:0019853">
    <property type="term" value="P:L-ascorbic acid biosynthetic process"/>
    <property type="evidence" value="ECO:0007669"/>
    <property type="project" value="TreeGrafter"/>
</dbReference>
<evidence type="ECO:0000259" key="16">
    <source>
        <dbReference type="Pfam" id="PF08450"/>
    </source>
</evidence>
<comment type="cofactor">
    <cofactor evidence="3">
        <name>Mn(2+)</name>
        <dbReference type="ChEBI" id="CHEBI:29035"/>
    </cofactor>
</comment>
<dbReference type="KEGG" id="ppsc:EHS13_25790"/>
<dbReference type="PRINTS" id="PR01791">
    <property type="entry name" value="REGUCALCIN"/>
</dbReference>
<keyword evidence="18" id="KW-1185">Reference proteome</keyword>
<feature type="binding site" evidence="15">
    <location>
        <position position="198"/>
    </location>
    <ligand>
        <name>a divalent metal cation</name>
        <dbReference type="ChEBI" id="CHEBI:60240"/>
    </ligand>
</feature>
<sequence length="292" mass="31758">MSESLKLVVDVKATLGEGPCWDAAAQVFYWVDIEQMKLHIHDPKEQSNRFIQFTQRVGAAVPRASGGFILAMENGFYSLDLETEMVTAIVDPEEGITWNRFNDGKCDAAGRFWAGTMSTNGQLEQGALYCLDTDLSCRKVLENVSISNGIAWSPDNQIMYFIDSTTYEVVAFDFVLAEGTISNKRVVVRIPDGGGLPDGMTSDAEGMLWVAQWDGWQVSKWNPHTGELLEIVRVPVAKTSSCSFGGEALDTLYITTASVDIGPEGDPTQPLAGSVFAIKTNVTGAPTYSFAG</sequence>
<dbReference type="InterPro" id="IPR013658">
    <property type="entry name" value="SGL"/>
</dbReference>
<gene>
    <name evidence="17" type="ORF">EHS13_25790</name>
</gene>
<evidence type="ECO:0000256" key="2">
    <source>
        <dbReference type="ARBA" id="ARBA00001913"/>
    </source>
</evidence>
<evidence type="ECO:0000256" key="4">
    <source>
        <dbReference type="ARBA" id="ARBA00001946"/>
    </source>
</evidence>
<evidence type="ECO:0000256" key="7">
    <source>
        <dbReference type="ARBA" id="ARBA00013227"/>
    </source>
</evidence>
<evidence type="ECO:0000256" key="9">
    <source>
        <dbReference type="ARBA" id="ARBA00022490"/>
    </source>
</evidence>
<dbReference type="EC" id="3.1.1.17" evidence="7"/>
<dbReference type="AlphaFoldDB" id="A0A6B8RPX4"/>
<evidence type="ECO:0000313" key="18">
    <source>
        <dbReference type="Proteomes" id="UP000426246"/>
    </source>
</evidence>
<proteinExistence type="inferred from homology"/>
<dbReference type="GO" id="GO:0004341">
    <property type="term" value="F:gluconolactonase activity"/>
    <property type="evidence" value="ECO:0007669"/>
    <property type="project" value="UniProtKB-EC"/>
</dbReference>
<evidence type="ECO:0000256" key="10">
    <source>
        <dbReference type="ARBA" id="ARBA00022723"/>
    </source>
</evidence>
<dbReference type="GO" id="GO:0005509">
    <property type="term" value="F:calcium ion binding"/>
    <property type="evidence" value="ECO:0007669"/>
    <property type="project" value="InterPro"/>
</dbReference>
<dbReference type="Gene3D" id="2.120.10.30">
    <property type="entry name" value="TolB, C-terminal domain"/>
    <property type="match status" value="1"/>
</dbReference>
<evidence type="ECO:0000313" key="17">
    <source>
        <dbReference type="EMBL" id="QGQ98059.1"/>
    </source>
</evidence>
<dbReference type="GO" id="GO:0005737">
    <property type="term" value="C:cytoplasm"/>
    <property type="evidence" value="ECO:0007669"/>
    <property type="project" value="UniProtKB-SubCell"/>
</dbReference>
<comment type="subcellular location">
    <subcellularLocation>
        <location evidence="5">Cytoplasm</location>
    </subcellularLocation>
</comment>
<feature type="binding site" evidence="15">
    <location>
        <position position="17"/>
    </location>
    <ligand>
        <name>a divalent metal cation</name>
        <dbReference type="ChEBI" id="CHEBI:60240"/>
    </ligand>
</feature>
<dbReference type="InterPro" id="IPR011042">
    <property type="entry name" value="6-blade_b-propeller_TolB-like"/>
</dbReference>
<dbReference type="InterPro" id="IPR008367">
    <property type="entry name" value="Regucalcin"/>
</dbReference>
<dbReference type="OrthoDB" id="2633250at2"/>
<evidence type="ECO:0000256" key="6">
    <source>
        <dbReference type="ARBA" id="ARBA00008853"/>
    </source>
</evidence>
<feature type="active site" description="Proton donor/acceptor" evidence="14">
    <location>
        <position position="198"/>
    </location>
</feature>
<dbReference type="PANTHER" id="PTHR10907:SF47">
    <property type="entry name" value="REGUCALCIN"/>
    <property type="match status" value="1"/>
</dbReference>
<dbReference type="GO" id="GO:0030234">
    <property type="term" value="F:enzyme regulator activity"/>
    <property type="evidence" value="ECO:0007669"/>
    <property type="project" value="InterPro"/>
</dbReference>
<dbReference type="Pfam" id="PF08450">
    <property type="entry name" value="SGL"/>
    <property type="match status" value="1"/>
</dbReference>
<comment type="cofactor">
    <cofactor evidence="15">
        <name>Zn(2+)</name>
        <dbReference type="ChEBI" id="CHEBI:29105"/>
    </cofactor>
    <text evidence="15">Binds 1 divalent metal cation per subunit.</text>
</comment>
<dbReference type="SUPFAM" id="SSF63829">
    <property type="entry name" value="Calcium-dependent phosphotriesterase"/>
    <property type="match status" value="1"/>
</dbReference>
<dbReference type="EMBL" id="CP034235">
    <property type="protein sequence ID" value="QGQ98059.1"/>
    <property type="molecule type" value="Genomic_DNA"/>
</dbReference>
<feature type="domain" description="SMP-30/Gluconolactonase/LRE-like region" evidence="16">
    <location>
        <begin position="15"/>
        <end position="257"/>
    </location>
</feature>
<reference evidence="18" key="1">
    <citation type="submission" date="2018-11" db="EMBL/GenBank/DDBJ databases">
        <title>Complete genome sequence of Paenibacillus sp. ML311-T8.</title>
        <authorList>
            <person name="Nam Y.-D."/>
            <person name="Kang J."/>
            <person name="Chung W.-H."/>
            <person name="Park Y.S."/>
        </authorList>
    </citation>
    <scope>NUCLEOTIDE SEQUENCE [LARGE SCALE GENOMIC DNA]</scope>
    <source>
        <strain evidence="18">ML311-T8</strain>
    </source>
</reference>
<evidence type="ECO:0000256" key="5">
    <source>
        <dbReference type="ARBA" id="ARBA00004496"/>
    </source>
</evidence>
<evidence type="ECO:0000256" key="8">
    <source>
        <dbReference type="ARBA" id="ARBA00016808"/>
    </source>
</evidence>
<evidence type="ECO:0000256" key="3">
    <source>
        <dbReference type="ARBA" id="ARBA00001936"/>
    </source>
</evidence>
<evidence type="ECO:0000256" key="12">
    <source>
        <dbReference type="ARBA" id="ARBA00022837"/>
    </source>
</evidence>
<evidence type="ECO:0000256" key="13">
    <source>
        <dbReference type="ARBA" id="ARBA00032464"/>
    </source>
</evidence>
<keyword evidence="11" id="KW-0378">Hydrolase</keyword>
<comment type="similarity">
    <text evidence="6">Belongs to the SMP-30/CGR1 family.</text>
</comment>
<feature type="binding site" evidence="15">
    <location>
        <position position="102"/>
    </location>
    <ligand>
        <name>substrate</name>
    </ligand>
</feature>
<dbReference type="RefSeq" id="WP_155703153.1">
    <property type="nucleotide sequence ID" value="NZ_CP034235.1"/>
</dbReference>
<protein>
    <recommendedName>
        <fullName evidence="8">Regucalcin</fullName>
        <ecNumber evidence="7">3.1.1.17</ecNumber>
    </recommendedName>
    <alternativeName>
        <fullName evidence="13">Gluconolactonase</fullName>
    </alternativeName>
</protein>
<accession>A0A6B8RPX4</accession>
<evidence type="ECO:0000256" key="15">
    <source>
        <dbReference type="PIRSR" id="PIRSR605511-2"/>
    </source>
</evidence>
<evidence type="ECO:0000256" key="1">
    <source>
        <dbReference type="ARBA" id="ARBA00001589"/>
    </source>
</evidence>
<comment type="cofactor">
    <cofactor evidence="4">
        <name>Mg(2+)</name>
        <dbReference type="ChEBI" id="CHEBI:18420"/>
    </cofactor>
</comment>
<dbReference type="PANTHER" id="PTHR10907">
    <property type="entry name" value="REGUCALCIN"/>
    <property type="match status" value="1"/>
</dbReference>